<comment type="caution">
    <text evidence="1">The sequence shown here is derived from an EMBL/GenBank/DDBJ whole genome shotgun (WGS) entry which is preliminary data.</text>
</comment>
<protein>
    <submittedName>
        <fullName evidence="1">Uncharacterized protein</fullName>
    </submittedName>
</protein>
<organism evidence="1 2">
    <name type="scientific">Elysia crispata</name>
    <name type="common">lettuce slug</name>
    <dbReference type="NCBI Taxonomy" id="231223"/>
    <lineage>
        <taxon>Eukaryota</taxon>
        <taxon>Metazoa</taxon>
        <taxon>Spiralia</taxon>
        <taxon>Lophotrochozoa</taxon>
        <taxon>Mollusca</taxon>
        <taxon>Gastropoda</taxon>
        <taxon>Heterobranchia</taxon>
        <taxon>Euthyneura</taxon>
        <taxon>Panpulmonata</taxon>
        <taxon>Sacoglossa</taxon>
        <taxon>Placobranchoidea</taxon>
        <taxon>Plakobranchidae</taxon>
        <taxon>Elysia</taxon>
    </lineage>
</organism>
<accession>A0AAE0ZS19</accession>
<evidence type="ECO:0000313" key="2">
    <source>
        <dbReference type="Proteomes" id="UP001283361"/>
    </source>
</evidence>
<dbReference type="AlphaFoldDB" id="A0AAE0ZS19"/>
<name>A0AAE0ZS19_9GAST</name>
<sequence length="168" mass="18334">MDRFGSFNHTEGGHLAEEVRRMERLPCSFACSRCNICCALASIGVSSSLREVRPVESLSRTRSESGGSHLVPADVRAFYSSQADEIQKDSTFITSSTAAEKKLIQRRSTLVQLLRFTSRAPQGLAPLDPLQTLSCTVAATSSANLAFWDTPQNLEHKGHIPVQGHCTV</sequence>
<reference evidence="1" key="1">
    <citation type="journal article" date="2023" name="G3 (Bethesda)">
        <title>A reference genome for the long-term kleptoplast-retaining sea slug Elysia crispata morphotype clarki.</title>
        <authorList>
            <person name="Eastman K.E."/>
            <person name="Pendleton A.L."/>
            <person name="Shaikh M.A."/>
            <person name="Suttiyut T."/>
            <person name="Ogas R."/>
            <person name="Tomko P."/>
            <person name="Gavelis G."/>
            <person name="Widhalm J.R."/>
            <person name="Wisecaver J.H."/>
        </authorList>
    </citation>
    <scope>NUCLEOTIDE SEQUENCE</scope>
    <source>
        <strain evidence="1">ECLA1</strain>
    </source>
</reference>
<keyword evidence="2" id="KW-1185">Reference proteome</keyword>
<proteinExistence type="predicted"/>
<gene>
    <name evidence="1" type="ORF">RRG08_049470</name>
</gene>
<evidence type="ECO:0000313" key="1">
    <source>
        <dbReference type="EMBL" id="KAK3774534.1"/>
    </source>
</evidence>
<dbReference type="EMBL" id="JAWDGP010003406">
    <property type="protein sequence ID" value="KAK3774534.1"/>
    <property type="molecule type" value="Genomic_DNA"/>
</dbReference>
<dbReference type="Proteomes" id="UP001283361">
    <property type="component" value="Unassembled WGS sequence"/>
</dbReference>